<comment type="caution">
    <text evidence="1">The sequence shown here is derived from an EMBL/GenBank/DDBJ whole genome shotgun (WGS) entry which is preliminary data.</text>
</comment>
<dbReference type="EMBL" id="JARBHB010000002">
    <property type="protein sequence ID" value="KAJ8894071.1"/>
    <property type="molecule type" value="Genomic_DNA"/>
</dbReference>
<evidence type="ECO:0000313" key="2">
    <source>
        <dbReference type="Proteomes" id="UP001159363"/>
    </source>
</evidence>
<gene>
    <name evidence="1" type="ORF">PR048_006681</name>
</gene>
<sequence>MKCELFNPTFQAVPLQQLNRKIVTRICNVSEMCPTNPVLLVTRMLQHGLPVLSSAAQVADENTAVGQRTRLAGDEGKKAMPAEPKLRTSGMRIFTAIKLKRKAKHET</sequence>
<dbReference type="Proteomes" id="UP001159363">
    <property type="component" value="Chromosome 2"/>
</dbReference>
<keyword evidence="2" id="KW-1185">Reference proteome</keyword>
<organism evidence="1 2">
    <name type="scientific">Dryococelus australis</name>
    <dbReference type="NCBI Taxonomy" id="614101"/>
    <lineage>
        <taxon>Eukaryota</taxon>
        <taxon>Metazoa</taxon>
        <taxon>Ecdysozoa</taxon>
        <taxon>Arthropoda</taxon>
        <taxon>Hexapoda</taxon>
        <taxon>Insecta</taxon>
        <taxon>Pterygota</taxon>
        <taxon>Neoptera</taxon>
        <taxon>Polyneoptera</taxon>
        <taxon>Phasmatodea</taxon>
        <taxon>Verophasmatodea</taxon>
        <taxon>Anareolatae</taxon>
        <taxon>Phasmatidae</taxon>
        <taxon>Eurycanthinae</taxon>
        <taxon>Dryococelus</taxon>
    </lineage>
</organism>
<accession>A0ABQ9IBN5</accession>
<proteinExistence type="predicted"/>
<evidence type="ECO:0000313" key="1">
    <source>
        <dbReference type="EMBL" id="KAJ8894071.1"/>
    </source>
</evidence>
<protein>
    <submittedName>
        <fullName evidence="1">Uncharacterized protein</fullName>
    </submittedName>
</protein>
<name>A0ABQ9IBN5_9NEOP</name>
<reference evidence="1 2" key="1">
    <citation type="submission" date="2023-02" db="EMBL/GenBank/DDBJ databases">
        <title>LHISI_Scaffold_Assembly.</title>
        <authorList>
            <person name="Stuart O.P."/>
            <person name="Cleave R."/>
            <person name="Magrath M.J.L."/>
            <person name="Mikheyev A.S."/>
        </authorList>
    </citation>
    <scope>NUCLEOTIDE SEQUENCE [LARGE SCALE GENOMIC DNA]</scope>
    <source>
        <strain evidence="1">Daus_M_001</strain>
        <tissue evidence="1">Leg muscle</tissue>
    </source>
</reference>